<sequence>MINLLKSLNKKIEENNKKNTKTQAITNKLLAAYKKMSHCIDSVLLRMESLEKKVAHQEKLIVNNTNHKRQKVNKILKDFIEAIISNKKNNNNNKENTVNHINKPQDTHTQH</sequence>
<evidence type="ECO:0000256" key="1">
    <source>
        <dbReference type="SAM" id="Coils"/>
    </source>
</evidence>
<evidence type="ECO:0000313" key="3">
    <source>
        <dbReference type="EMBL" id="MBW0488110.1"/>
    </source>
</evidence>
<gene>
    <name evidence="3" type="ORF">O181_027825</name>
</gene>
<keyword evidence="4" id="KW-1185">Reference proteome</keyword>
<organism evidence="3 4">
    <name type="scientific">Austropuccinia psidii MF-1</name>
    <dbReference type="NCBI Taxonomy" id="1389203"/>
    <lineage>
        <taxon>Eukaryota</taxon>
        <taxon>Fungi</taxon>
        <taxon>Dikarya</taxon>
        <taxon>Basidiomycota</taxon>
        <taxon>Pucciniomycotina</taxon>
        <taxon>Pucciniomycetes</taxon>
        <taxon>Pucciniales</taxon>
        <taxon>Sphaerophragmiaceae</taxon>
        <taxon>Austropuccinia</taxon>
    </lineage>
</organism>
<name>A0A9Q3H3K2_9BASI</name>
<feature type="compositionally biased region" description="Low complexity" evidence="2">
    <location>
        <begin position="86"/>
        <end position="102"/>
    </location>
</feature>
<evidence type="ECO:0000313" key="4">
    <source>
        <dbReference type="Proteomes" id="UP000765509"/>
    </source>
</evidence>
<reference evidence="3" key="1">
    <citation type="submission" date="2021-03" db="EMBL/GenBank/DDBJ databases">
        <title>Draft genome sequence of rust myrtle Austropuccinia psidii MF-1, a brazilian biotype.</title>
        <authorList>
            <person name="Quecine M.C."/>
            <person name="Pachon D.M.R."/>
            <person name="Bonatelli M.L."/>
            <person name="Correr F.H."/>
            <person name="Franceschini L.M."/>
            <person name="Leite T.F."/>
            <person name="Margarido G.R.A."/>
            <person name="Almeida C.A."/>
            <person name="Ferrarezi J.A."/>
            <person name="Labate C.A."/>
        </authorList>
    </citation>
    <scope>NUCLEOTIDE SEQUENCE</scope>
    <source>
        <strain evidence="3">MF-1</strain>
    </source>
</reference>
<dbReference type="Proteomes" id="UP000765509">
    <property type="component" value="Unassembled WGS sequence"/>
</dbReference>
<proteinExistence type="predicted"/>
<keyword evidence="1" id="KW-0175">Coiled coil</keyword>
<feature type="region of interest" description="Disordered" evidence="2">
    <location>
        <begin position="86"/>
        <end position="111"/>
    </location>
</feature>
<dbReference type="AlphaFoldDB" id="A0A9Q3H3K2"/>
<comment type="caution">
    <text evidence="3">The sequence shown here is derived from an EMBL/GenBank/DDBJ whole genome shotgun (WGS) entry which is preliminary data.</text>
</comment>
<accession>A0A9Q3H3K2</accession>
<evidence type="ECO:0000256" key="2">
    <source>
        <dbReference type="SAM" id="MobiDB-lite"/>
    </source>
</evidence>
<dbReference type="EMBL" id="AVOT02009443">
    <property type="protein sequence ID" value="MBW0488110.1"/>
    <property type="molecule type" value="Genomic_DNA"/>
</dbReference>
<feature type="coiled-coil region" evidence="1">
    <location>
        <begin position="5"/>
        <end position="60"/>
    </location>
</feature>
<protein>
    <submittedName>
        <fullName evidence="3">Uncharacterized protein</fullName>
    </submittedName>
</protein>